<protein>
    <submittedName>
        <fullName evidence="2">Uncharacterized protein</fullName>
    </submittedName>
</protein>
<dbReference type="Proteomes" id="UP000264753">
    <property type="component" value="Unassembled WGS sequence"/>
</dbReference>
<dbReference type="AlphaFoldDB" id="A0A358HR90"/>
<sequence>MGVADTGISRNRIKGCFGNKAAFFVFGKLFVSSMINFANYSHCHNLWFLLMEGAAGMTCDGLVSVVWE</sequence>
<keyword evidence="1" id="KW-0472">Membrane</keyword>
<evidence type="ECO:0000313" key="3">
    <source>
        <dbReference type="EMBL" id="HCW67931.1"/>
    </source>
</evidence>
<evidence type="ECO:0000256" key="1">
    <source>
        <dbReference type="SAM" id="Phobius"/>
    </source>
</evidence>
<dbReference type="EMBL" id="DOOG01000061">
    <property type="protein sequence ID" value="HBU97696.1"/>
    <property type="molecule type" value="Genomic_DNA"/>
</dbReference>
<keyword evidence="1" id="KW-0812">Transmembrane</keyword>
<evidence type="ECO:0000313" key="4">
    <source>
        <dbReference type="Proteomes" id="UP000264179"/>
    </source>
</evidence>
<evidence type="ECO:0000313" key="2">
    <source>
        <dbReference type="EMBL" id="HBU97696.1"/>
    </source>
</evidence>
<proteinExistence type="predicted"/>
<keyword evidence="1" id="KW-1133">Transmembrane helix</keyword>
<comment type="caution">
    <text evidence="2">The sequence shown here is derived from an EMBL/GenBank/DDBJ whole genome shotgun (WGS) entry which is preliminary data.</text>
</comment>
<name>A0A358HR90_9PROT</name>
<reference evidence="4 5" key="1">
    <citation type="journal article" date="2018" name="Nat. Biotechnol.">
        <title>A standardized bacterial taxonomy based on genome phylogeny substantially revises the tree of life.</title>
        <authorList>
            <person name="Parks D.H."/>
            <person name="Chuvochina M."/>
            <person name="Waite D.W."/>
            <person name="Rinke C."/>
            <person name="Skarshewski A."/>
            <person name="Chaumeil P.A."/>
            <person name="Hugenholtz P."/>
        </authorList>
    </citation>
    <scope>NUCLEOTIDE SEQUENCE [LARGE SCALE GENOMIC DNA]</scope>
    <source>
        <strain evidence="2">UBA8707</strain>
        <strain evidence="3">UBA9881</strain>
    </source>
</reference>
<organism evidence="2 5">
    <name type="scientific">Thalassospira lucentensis</name>
    <dbReference type="NCBI Taxonomy" id="168935"/>
    <lineage>
        <taxon>Bacteria</taxon>
        <taxon>Pseudomonadati</taxon>
        <taxon>Pseudomonadota</taxon>
        <taxon>Alphaproteobacteria</taxon>
        <taxon>Rhodospirillales</taxon>
        <taxon>Thalassospiraceae</taxon>
        <taxon>Thalassospira</taxon>
    </lineage>
</organism>
<dbReference type="Proteomes" id="UP000264179">
    <property type="component" value="Unassembled WGS sequence"/>
</dbReference>
<gene>
    <name evidence="2" type="ORF">DEF21_07305</name>
    <name evidence="3" type="ORF">DHR80_12185</name>
</gene>
<evidence type="ECO:0000313" key="5">
    <source>
        <dbReference type="Proteomes" id="UP000264753"/>
    </source>
</evidence>
<feature type="transmembrane region" description="Helical" evidence="1">
    <location>
        <begin position="21"/>
        <end position="40"/>
    </location>
</feature>
<dbReference type="EMBL" id="DPOP01000096">
    <property type="protein sequence ID" value="HCW67931.1"/>
    <property type="molecule type" value="Genomic_DNA"/>
</dbReference>
<accession>A0A358HR90</accession>